<dbReference type="Proteomes" id="UP000316208">
    <property type="component" value="Unassembled WGS sequence"/>
</dbReference>
<comment type="caution">
    <text evidence="2">The sequence shown here is derived from an EMBL/GenBank/DDBJ whole genome shotgun (WGS) entry which is preliminary data.</text>
</comment>
<keyword evidence="3" id="KW-1185">Reference proteome</keyword>
<dbReference type="EMBL" id="SADY01000001">
    <property type="protein sequence ID" value="TQR47139.1"/>
    <property type="molecule type" value="Genomic_DNA"/>
</dbReference>
<organism evidence="2 3">
    <name type="scientific">Paenibacillus popilliae</name>
    <name type="common">Bacillus popilliae</name>
    <dbReference type="NCBI Taxonomy" id="78057"/>
    <lineage>
        <taxon>Bacteria</taxon>
        <taxon>Bacillati</taxon>
        <taxon>Bacillota</taxon>
        <taxon>Bacilli</taxon>
        <taxon>Bacillales</taxon>
        <taxon>Paenibacillaceae</taxon>
        <taxon>Paenibacillus</taxon>
    </lineage>
</organism>
<gene>
    <name evidence="2" type="ORF">C7Y44_05810</name>
</gene>
<evidence type="ECO:0000313" key="3">
    <source>
        <dbReference type="Proteomes" id="UP000316208"/>
    </source>
</evidence>
<sequence>MRKDFENAISHMNGITKFMNKSSLKEAESYLKDDEQVLNVENVNLDEGPGIFVVTDKRVYFAYKIVASYGFKQILYHDILSVSVDGGISGRLKIETKAHNTLNLNSINVKRVKDVQRNIMERV</sequence>
<accession>A0ABY3AXY8</accession>
<name>A0ABY3AXY8_PAEPP</name>
<protein>
    <recommendedName>
        <fullName evidence="1">YokE-like PH domain-containing protein</fullName>
    </recommendedName>
</protein>
<evidence type="ECO:0000259" key="1">
    <source>
        <dbReference type="Pfam" id="PF14470"/>
    </source>
</evidence>
<dbReference type="Pfam" id="PF14470">
    <property type="entry name" value="bPH_3"/>
    <property type="match status" value="1"/>
</dbReference>
<dbReference type="RefSeq" id="WP_142543193.1">
    <property type="nucleotide sequence ID" value="NZ_SADY01000001.1"/>
</dbReference>
<evidence type="ECO:0000313" key="2">
    <source>
        <dbReference type="EMBL" id="TQR47139.1"/>
    </source>
</evidence>
<reference evidence="2 3" key="1">
    <citation type="submission" date="2018-03" db="EMBL/GenBank/DDBJ databases">
        <title>Aerobic endospore-forming bacteria genome sequencing and assembly.</title>
        <authorList>
            <person name="Cavalcante D.A."/>
            <person name="Driks A."/>
            <person name="Putonti C."/>
            <person name="De-Souza M.T."/>
        </authorList>
    </citation>
    <scope>NUCLEOTIDE SEQUENCE [LARGE SCALE GENOMIC DNA]</scope>
    <source>
        <strain evidence="2 3">SDF0028</strain>
    </source>
</reference>
<proteinExistence type="predicted"/>
<dbReference type="InterPro" id="IPR039519">
    <property type="entry name" value="YokE-like_PH"/>
</dbReference>
<feature type="domain" description="YokE-like PH" evidence="1">
    <location>
        <begin position="31"/>
        <end position="115"/>
    </location>
</feature>